<dbReference type="PANTHER" id="PTHR35564">
    <property type="match status" value="1"/>
</dbReference>
<keyword evidence="4" id="KW-1185">Reference proteome</keyword>
<dbReference type="STRING" id="1560201.NG42_16100"/>
<sequence>MHYHSPLTAKFAAEGTRSDSVVPFSGLSERQNFFEVLRRIERDSAMPVRLGDVNQQAYLDLRIIQPADMSFASREVVDISHTQQKNAPAKLVITCRHFGLFAPYGPLPIHITEHARQELLVQRSGAFEEFINILSQRLALFHYRAWAQLHVAVGHEKPQLNAFLQHLKQLSGLSETLDEDPHVQRVRSRFNAAYLPGRRGLKTLCQILKHYFAVPVSLTPRHASWIDDTRGEVHQRLGYLGKTRVGKRFYDIQHKVKLVIGPLASPEYMAFQRGSEKLNALIAISQDYVEHQLLFEIDLIIETTPELSGLLGKARLSKDGWLKATHGHFRKNLY</sequence>
<protein>
    <recommendedName>
        <fullName evidence="5">Type VI secretion protein</fullName>
    </recommendedName>
</protein>
<dbReference type="InterPro" id="IPR010732">
    <property type="entry name" value="T6SS_TssG-like"/>
</dbReference>
<proteinExistence type="predicted"/>
<gene>
    <name evidence="1" type="ORF">NG42_16100</name>
    <name evidence="2" type="ORF">NG43_16890</name>
</gene>
<dbReference type="Proteomes" id="UP000037088">
    <property type="component" value="Unassembled WGS sequence"/>
</dbReference>
<reference evidence="3 4" key="1">
    <citation type="journal article" date="2015" name="Int. J. Syst. Evol. Microbiol.">
        <title>Erwinia iniecta sp. nov., isolated from Russian wheat aphids (Diuraphis noxia).</title>
        <authorList>
            <person name="Campillo T."/>
            <person name="Luna E."/>
            <person name="Portier P."/>
            <person name="Fischer-Le Saux M."/>
            <person name="Lapitan N."/>
            <person name="Tisserat N.A."/>
            <person name="Leach J.E."/>
        </authorList>
    </citation>
    <scope>NUCLEOTIDE SEQUENCE [LARGE SCALE GENOMIC DNA]</scope>
    <source>
        <strain evidence="1 4">B120</strain>
        <strain evidence="2 3">B149</strain>
    </source>
</reference>
<accession>A0A0L7T5A1</accession>
<dbReference type="EMBL" id="JRXF01000029">
    <property type="protein sequence ID" value="KOC90584.1"/>
    <property type="molecule type" value="Genomic_DNA"/>
</dbReference>
<evidence type="ECO:0000313" key="2">
    <source>
        <dbReference type="EMBL" id="KOC90584.1"/>
    </source>
</evidence>
<dbReference type="AlphaFoldDB" id="A0A0L7T5A1"/>
<dbReference type="EMBL" id="JRXE01000023">
    <property type="protein sequence ID" value="KOC88589.1"/>
    <property type="molecule type" value="Genomic_DNA"/>
</dbReference>
<organism evidence="2 3">
    <name type="scientific">Winslowiella iniecta</name>
    <dbReference type="NCBI Taxonomy" id="1560201"/>
    <lineage>
        <taxon>Bacteria</taxon>
        <taxon>Pseudomonadati</taxon>
        <taxon>Pseudomonadota</taxon>
        <taxon>Gammaproteobacteria</taxon>
        <taxon>Enterobacterales</taxon>
        <taxon>Erwiniaceae</taxon>
        <taxon>Winslowiella</taxon>
    </lineage>
</organism>
<dbReference type="PANTHER" id="PTHR35564:SF4">
    <property type="entry name" value="CYTOPLASMIC PROTEIN"/>
    <property type="match status" value="1"/>
</dbReference>
<dbReference type="Proteomes" id="UP000036851">
    <property type="component" value="Unassembled WGS sequence"/>
</dbReference>
<dbReference type="NCBIfam" id="TIGR03347">
    <property type="entry name" value="VI_chp_1"/>
    <property type="match status" value="1"/>
</dbReference>
<dbReference type="Pfam" id="PF06996">
    <property type="entry name" value="T6SS_TssG"/>
    <property type="match status" value="1"/>
</dbReference>
<dbReference type="PATRIC" id="fig|1560201.3.peg.3410"/>
<evidence type="ECO:0000313" key="3">
    <source>
        <dbReference type="Proteomes" id="UP000036851"/>
    </source>
</evidence>
<evidence type="ECO:0000313" key="1">
    <source>
        <dbReference type="EMBL" id="KOC88589.1"/>
    </source>
</evidence>
<comment type="caution">
    <text evidence="2">The sequence shown here is derived from an EMBL/GenBank/DDBJ whole genome shotgun (WGS) entry which is preliminary data.</text>
</comment>
<name>A0A0L7T5A1_9GAMM</name>
<evidence type="ECO:0000313" key="4">
    <source>
        <dbReference type="Proteomes" id="UP000037088"/>
    </source>
</evidence>
<evidence type="ECO:0008006" key="5">
    <source>
        <dbReference type="Google" id="ProtNLM"/>
    </source>
</evidence>